<evidence type="ECO:0000256" key="1">
    <source>
        <dbReference type="SAM" id="Phobius"/>
    </source>
</evidence>
<organism evidence="2 3">
    <name type="scientific">Ruegeria alba</name>
    <dbReference type="NCBI Taxonomy" id="2916756"/>
    <lineage>
        <taxon>Bacteria</taxon>
        <taxon>Pseudomonadati</taxon>
        <taxon>Pseudomonadota</taxon>
        <taxon>Alphaproteobacteria</taxon>
        <taxon>Rhodobacterales</taxon>
        <taxon>Roseobacteraceae</taxon>
        <taxon>Ruegeria</taxon>
    </lineage>
</organism>
<dbReference type="EMBL" id="JAKOEM010000003">
    <property type="protein sequence ID" value="MCG6557741.1"/>
    <property type="molecule type" value="Genomic_DNA"/>
</dbReference>
<evidence type="ECO:0000313" key="3">
    <source>
        <dbReference type="Proteomes" id="UP001165279"/>
    </source>
</evidence>
<keyword evidence="3" id="KW-1185">Reference proteome</keyword>
<keyword evidence="1" id="KW-1133">Transmembrane helix</keyword>
<gene>
    <name evidence="2" type="ORF">MB818_05995</name>
</gene>
<sequence>MEFLIWIALAAATIIPMIKLLPHFGINRNWPFACVISPVVIVLLWIMAMKLQEMERR</sequence>
<protein>
    <recommendedName>
        <fullName evidence="4">NADH dehydrogenase</fullName>
    </recommendedName>
</protein>
<evidence type="ECO:0008006" key="4">
    <source>
        <dbReference type="Google" id="ProtNLM"/>
    </source>
</evidence>
<comment type="caution">
    <text evidence="2">The sequence shown here is derived from an EMBL/GenBank/DDBJ whole genome shotgun (WGS) entry which is preliminary data.</text>
</comment>
<dbReference type="Proteomes" id="UP001165279">
    <property type="component" value="Unassembled WGS sequence"/>
</dbReference>
<name>A0ABS9NU43_9RHOB</name>
<proteinExistence type="predicted"/>
<keyword evidence="1" id="KW-0472">Membrane</keyword>
<dbReference type="RefSeq" id="WP_238904393.1">
    <property type="nucleotide sequence ID" value="NZ_JAKOEM010000003.1"/>
</dbReference>
<keyword evidence="1" id="KW-0812">Transmembrane</keyword>
<accession>A0ABS9NU43</accession>
<feature type="transmembrane region" description="Helical" evidence="1">
    <location>
        <begin position="30"/>
        <end position="48"/>
    </location>
</feature>
<evidence type="ECO:0000313" key="2">
    <source>
        <dbReference type="EMBL" id="MCG6557741.1"/>
    </source>
</evidence>
<reference evidence="2" key="1">
    <citation type="submission" date="2022-02" db="EMBL/GenBank/DDBJ databases">
        <title>The genome sequence of Ruegeria sp. 1NDH52C.</title>
        <authorList>
            <person name="Du J."/>
        </authorList>
    </citation>
    <scope>NUCLEOTIDE SEQUENCE</scope>
    <source>
        <strain evidence="2">1NDH52C</strain>
    </source>
</reference>